<organism evidence="2 3">
    <name type="scientific">Bowmanella dokdonensis</name>
    <dbReference type="NCBI Taxonomy" id="751969"/>
    <lineage>
        <taxon>Bacteria</taxon>
        <taxon>Pseudomonadati</taxon>
        <taxon>Pseudomonadota</taxon>
        <taxon>Gammaproteobacteria</taxon>
        <taxon>Alteromonadales</taxon>
        <taxon>Alteromonadaceae</taxon>
        <taxon>Bowmanella</taxon>
    </lineage>
</organism>
<keyword evidence="1" id="KW-1133">Transmembrane helix</keyword>
<keyword evidence="3" id="KW-1185">Reference proteome</keyword>
<evidence type="ECO:0000256" key="1">
    <source>
        <dbReference type="SAM" id="Phobius"/>
    </source>
</evidence>
<dbReference type="Proteomes" id="UP000664654">
    <property type="component" value="Unassembled WGS sequence"/>
</dbReference>
<name>A0A939DP44_9ALTE</name>
<dbReference type="InterPro" id="IPR019235">
    <property type="entry name" value="DUF2178_TM"/>
</dbReference>
<dbReference type="RefSeq" id="WP_206573476.1">
    <property type="nucleotide sequence ID" value="NZ_JAFKCV010000004.1"/>
</dbReference>
<dbReference type="AlphaFoldDB" id="A0A939DP44"/>
<dbReference type="Pfam" id="PF09946">
    <property type="entry name" value="DUF2178"/>
    <property type="match status" value="1"/>
</dbReference>
<sequence>MLSLQHLSTREQNILATLTLDLLVTLYYFSELAGMETGLTEPSEQMGQLILKVIILSILASILLFGWIRWRSGEEEPRDERDYQIEAKANSIAYGVLFGAVALLIGHLIINAIDWHASVMPFLSFTPMLCAHALLVILLLSSTAKSVTQLYLYRRGI</sequence>
<proteinExistence type="predicted"/>
<feature type="transmembrane region" description="Helical" evidence="1">
    <location>
        <begin position="119"/>
        <end position="140"/>
    </location>
</feature>
<keyword evidence="1" id="KW-0812">Transmembrane</keyword>
<feature type="transmembrane region" description="Helical" evidence="1">
    <location>
        <begin position="91"/>
        <end position="113"/>
    </location>
</feature>
<reference evidence="2" key="1">
    <citation type="submission" date="2021-03" db="EMBL/GenBank/DDBJ databases">
        <title>novel species isolated from a fishpond in China.</title>
        <authorList>
            <person name="Lu H."/>
            <person name="Cai Z."/>
        </authorList>
    </citation>
    <scope>NUCLEOTIDE SEQUENCE</scope>
    <source>
        <strain evidence="2">JCM 30855</strain>
    </source>
</reference>
<protein>
    <submittedName>
        <fullName evidence="2">DUF2178 domain-containing protein</fullName>
    </submittedName>
</protein>
<feature type="transmembrane region" description="Helical" evidence="1">
    <location>
        <begin position="49"/>
        <end position="70"/>
    </location>
</feature>
<evidence type="ECO:0000313" key="2">
    <source>
        <dbReference type="EMBL" id="MBN7825366.1"/>
    </source>
</evidence>
<keyword evidence="1" id="KW-0472">Membrane</keyword>
<dbReference type="EMBL" id="JAFKCV010000004">
    <property type="protein sequence ID" value="MBN7825366.1"/>
    <property type="molecule type" value="Genomic_DNA"/>
</dbReference>
<accession>A0A939DP44</accession>
<evidence type="ECO:0000313" key="3">
    <source>
        <dbReference type="Proteomes" id="UP000664654"/>
    </source>
</evidence>
<comment type="caution">
    <text evidence="2">The sequence shown here is derived from an EMBL/GenBank/DDBJ whole genome shotgun (WGS) entry which is preliminary data.</text>
</comment>
<feature type="transmembrane region" description="Helical" evidence="1">
    <location>
        <begin position="12"/>
        <end position="29"/>
    </location>
</feature>
<gene>
    <name evidence="2" type="ORF">J0A66_09050</name>
</gene>